<sequence length="280" mass="30724">MLKRSLQVMFVALFGAVFGVVSTQGASALEPTVYNQPGDHLVNGRYWKTSCEMYSTSVVRCRTEIWATKVVKANGAYYNHNGWVFNNLTYLPSSRSAWKGNPLATPDGRWTAKDGHQWKTECGTAATGKNGCRSYVLSRNVVSTGGKFVSQSAWVFNNIVQFSTSTLPAQTKILPKAPALKGVPVEKPFRAPVAARASSGSLNLAREAMWDRIARCESTNNWSINTGNGHYGGLQFNLQTWRSVGGTDFAAYPHQASRAEQITVANRLYAKRGTQPWSCA</sequence>
<organism evidence="5 6">
    <name type="scientific">Tessaracoccus antarcticus</name>
    <dbReference type="NCBI Taxonomy" id="2479848"/>
    <lineage>
        <taxon>Bacteria</taxon>
        <taxon>Bacillati</taxon>
        <taxon>Actinomycetota</taxon>
        <taxon>Actinomycetes</taxon>
        <taxon>Propionibacteriales</taxon>
        <taxon>Propionibacteriaceae</taxon>
        <taxon>Tessaracoccus</taxon>
    </lineage>
</organism>
<feature type="chain" id="PRO_5018076502" description="Resuscitation-promoting factor core lysozyme-like domain-containing protein" evidence="3">
    <location>
        <begin position="29"/>
        <end position="280"/>
    </location>
</feature>
<evidence type="ECO:0000259" key="4">
    <source>
        <dbReference type="Pfam" id="PF06737"/>
    </source>
</evidence>
<dbReference type="CDD" id="cd13925">
    <property type="entry name" value="RPF"/>
    <property type="match status" value="1"/>
</dbReference>
<proteinExistence type="inferred from homology"/>
<dbReference type="EMBL" id="REFW01000001">
    <property type="protein sequence ID" value="RMB62152.1"/>
    <property type="molecule type" value="Genomic_DNA"/>
</dbReference>
<dbReference type="RefSeq" id="WP_121900702.1">
    <property type="nucleotide sequence ID" value="NZ_REFW01000001.1"/>
</dbReference>
<reference evidence="5 6" key="1">
    <citation type="submission" date="2018-10" db="EMBL/GenBank/DDBJ databases">
        <title>Tessaracoccus antarcticuss sp. nov., isolated from sediment.</title>
        <authorList>
            <person name="Zhou L.Y."/>
            <person name="Du Z.J."/>
        </authorList>
    </citation>
    <scope>NUCLEOTIDE SEQUENCE [LARGE SCALE GENOMIC DNA]</scope>
    <source>
        <strain evidence="5 6">JDX10</strain>
    </source>
</reference>
<dbReference type="OrthoDB" id="1404170at2"/>
<feature type="signal peptide" evidence="3">
    <location>
        <begin position="1"/>
        <end position="28"/>
    </location>
</feature>
<evidence type="ECO:0000256" key="3">
    <source>
        <dbReference type="SAM" id="SignalP"/>
    </source>
</evidence>
<comment type="caution">
    <text evidence="5">The sequence shown here is derived from an EMBL/GenBank/DDBJ whole genome shotgun (WGS) entry which is preliminary data.</text>
</comment>
<name>A0A3M0GHL3_9ACTN</name>
<dbReference type="GO" id="GO:0016787">
    <property type="term" value="F:hydrolase activity"/>
    <property type="evidence" value="ECO:0007669"/>
    <property type="project" value="UniProtKB-KW"/>
</dbReference>
<dbReference type="Pfam" id="PF06737">
    <property type="entry name" value="Transglycosylas"/>
    <property type="match status" value="1"/>
</dbReference>
<dbReference type="InterPro" id="IPR023346">
    <property type="entry name" value="Lysozyme-like_dom_sf"/>
</dbReference>
<keyword evidence="3" id="KW-0732">Signal</keyword>
<gene>
    <name evidence="5" type="ORF">EAX62_06175</name>
</gene>
<keyword evidence="2" id="KW-0378">Hydrolase</keyword>
<accession>A0A3M0GHL3</accession>
<evidence type="ECO:0000313" key="6">
    <source>
        <dbReference type="Proteomes" id="UP000275256"/>
    </source>
</evidence>
<comment type="similarity">
    <text evidence="1">Belongs to the transglycosylase family. Rpf subfamily.</text>
</comment>
<dbReference type="SUPFAM" id="SSF53955">
    <property type="entry name" value="Lysozyme-like"/>
    <property type="match status" value="1"/>
</dbReference>
<dbReference type="Proteomes" id="UP000275256">
    <property type="component" value="Unassembled WGS sequence"/>
</dbReference>
<evidence type="ECO:0000313" key="5">
    <source>
        <dbReference type="EMBL" id="RMB62152.1"/>
    </source>
</evidence>
<keyword evidence="6" id="KW-1185">Reference proteome</keyword>
<dbReference type="InterPro" id="IPR010618">
    <property type="entry name" value="RPF"/>
</dbReference>
<evidence type="ECO:0000256" key="1">
    <source>
        <dbReference type="ARBA" id="ARBA00010830"/>
    </source>
</evidence>
<dbReference type="Gene3D" id="1.10.530.10">
    <property type="match status" value="1"/>
</dbReference>
<feature type="domain" description="Resuscitation-promoting factor core lysozyme-like" evidence="4">
    <location>
        <begin position="205"/>
        <end position="279"/>
    </location>
</feature>
<protein>
    <recommendedName>
        <fullName evidence="4">Resuscitation-promoting factor core lysozyme-like domain-containing protein</fullName>
    </recommendedName>
</protein>
<evidence type="ECO:0000256" key="2">
    <source>
        <dbReference type="ARBA" id="ARBA00022801"/>
    </source>
</evidence>
<dbReference type="AlphaFoldDB" id="A0A3M0GHL3"/>